<comment type="caution">
    <text evidence="1">The sequence shown here is derived from an EMBL/GenBank/DDBJ whole genome shotgun (WGS) entry which is preliminary data.</text>
</comment>
<evidence type="ECO:0000313" key="2">
    <source>
        <dbReference type="Proteomes" id="UP000821866"/>
    </source>
</evidence>
<protein>
    <recommendedName>
        <fullName evidence="3">Endonuclease/exonuclease/phosphatase domain-containing protein</fullName>
    </recommendedName>
</protein>
<sequence length="230" mass="25072">MGSGTTTTLDFDRRPLARQKGPLLNCPRFRGAVRGADTSALEISPAIASLINGTVVTLGEYLLAPLPHVVLGDFNCVVDTVRDIREQVCGGSAYRAKELIKVLECLRLSDAWVRLRDDDFGPTRVSRVTASRLDRAYLPKLLLPSLTACEVVPLPPRQTTLSDHAPLLTTLRAKPGPKPADASWRLDSALLKDPVSAPQIETLIEASIRASPNVTSTTWDDLKEAWKVLL</sequence>
<dbReference type="Proteomes" id="UP000821866">
    <property type="component" value="Unassembled WGS sequence"/>
</dbReference>
<proteinExistence type="predicted"/>
<evidence type="ECO:0000313" key="1">
    <source>
        <dbReference type="EMBL" id="KAH8024685.1"/>
    </source>
</evidence>
<organism evidence="1 2">
    <name type="scientific">Rhipicephalus microplus</name>
    <name type="common">Cattle tick</name>
    <name type="synonym">Boophilus microplus</name>
    <dbReference type="NCBI Taxonomy" id="6941"/>
    <lineage>
        <taxon>Eukaryota</taxon>
        <taxon>Metazoa</taxon>
        <taxon>Ecdysozoa</taxon>
        <taxon>Arthropoda</taxon>
        <taxon>Chelicerata</taxon>
        <taxon>Arachnida</taxon>
        <taxon>Acari</taxon>
        <taxon>Parasitiformes</taxon>
        <taxon>Ixodida</taxon>
        <taxon>Ixodoidea</taxon>
        <taxon>Ixodidae</taxon>
        <taxon>Rhipicephalinae</taxon>
        <taxon>Rhipicephalus</taxon>
        <taxon>Boophilus</taxon>
    </lineage>
</organism>
<dbReference type="Gene3D" id="3.60.10.10">
    <property type="entry name" value="Endonuclease/exonuclease/phosphatase"/>
    <property type="match status" value="1"/>
</dbReference>
<gene>
    <name evidence="1" type="ORF">HPB51_000516</name>
</gene>
<reference evidence="1" key="2">
    <citation type="submission" date="2021-09" db="EMBL/GenBank/DDBJ databases">
        <authorList>
            <person name="Jia N."/>
            <person name="Wang J."/>
            <person name="Shi W."/>
            <person name="Du L."/>
            <person name="Sun Y."/>
            <person name="Zhan W."/>
            <person name="Jiang J."/>
            <person name="Wang Q."/>
            <person name="Zhang B."/>
            <person name="Ji P."/>
            <person name="Sakyi L.B."/>
            <person name="Cui X."/>
            <person name="Yuan T."/>
            <person name="Jiang B."/>
            <person name="Yang W."/>
            <person name="Lam T.T.-Y."/>
            <person name="Chang Q."/>
            <person name="Ding S."/>
            <person name="Wang X."/>
            <person name="Zhu J."/>
            <person name="Ruan X."/>
            <person name="Zhao L."/>
            <person name="Wei J."/>
            <person name="Que T."/>
            <person name="Du C."/>
            <person name="Cheng J."/>
            <person name="Dai P."/>
            <person name="Han X."/>
            <person name="Huang E."/>
            <person name="Gao Y."/>
            <person name="Liu J."/>
            <person name="Shao H."/>
            <person name="Ye R."/>
            <person name="Li L."/>
            <person name="Wei W."/>
            <person name="Wang X."/>
            <person name="Wang C."/>
            <person name="Huo Q."/>
            <person name="Li W."/>
            <person name="Guo W."/>
            <person name="Chen H."/>
            <person name="Chen S."/>
            <person name="Zhou L."/>
            <person name="Zhou L."/>
            <person name="Ni X."/>
            <person name="Tian J."/>
            <person name="Zhou Y."/>
            <person name="Sheng Y."/>
            <person name="Liu T."/>
            <person name="Pan Y."/>
            <person name="Xia L."/>
            <person name="Li J."/>
            <person name="Zhao F."/>
            <person name="Cao W."/>
        </authorList>
    </citation>
    <scope>NUCLEOTIDE SEQUENCE</scope>
    <source>
        <strain evidence="1">Rmic-2018</strain>
        <tissue evidence="1">Larvae</tissue>
    </source>
</reference>
<dbReference type="EMBL" id="JABSTU010000007">
    <property type="protein sequence ID" value="KAH8024685.1"/>
    <property type="molecule type" value="Genomic_DNA"/>
</dbReference>
<name>A0A9J6DR06_RHIMP</name>
<reference evidence="1" key="1">
    <citation type="journal article" date="2020" name="Cell">
        <title>Large-Scale Comparative Analyses of Tick Genomes Elucidate Their Genetic Diversity and Vector Capacities.</title>
        <authorList>
            <consortium name="Tick Genome and Microbiome Consortium (TIGMIC)"/>
            <person name="Jia N."/>
            <person name="Wang J."/>
            <person name="Shi W."/>
            <person name="Du L."/>
            <person name="Sun Y."/>
            <person name="Zhan W."/>
            <person name="Jiang J.F."/>
            <person name="Wang Q."/>
            <person name="Zhang B."/>
            <person name="Ji P."/>
            <person name="Bell-Sakyi L."/>
            <person name="Cui X.M."/>
            <person name="Yuan T.T."/>
            <person name="Jiang B.G."/>
            <person name="Yang W.F."/>
            <person name="Lam T.T."/>
            <person name="Chang Q.C."/>
            <person name="Ding S.J."/>
            <person name="Wang X.J."/>
            <person name="Zhu J.G."/>
            <person name="Ruan X.D."/>
            <person name="Zhao L."/>
            <person name="Wei J.T."/>
            <person name="Ye R.Z."/>
            <person name="Que T.C."/>
            <person name="Du C.H."/>
            <person name="Zhou Y.H."/>
            <person name="Cheng J.X."/>
            <person name="Dai P.F."/>
            <person name="Guo W.B."/>
            <person name="Han X.H."/>
            <person name="Huang E.J."/>
            <person name="Li L.F."/>
            <person name="Wei W."/>
            <person name="Gao Y.C."/>
            <person name="Liu J.Z."/>
            <person name="Shao H.Z."/>
            <person name="Wang X."/>
            <person name="Wang C.C."/>
            <person name="Yang T.C."/>
            <person name="Huo Q.B."/>
            <person name="Li W."/>
            <person name="Chen H.Y."/>
            <person name="Chen S.E."/>
            <person name="Zhou L.G."/>
            <person name="Ni X.B."/>
            <person name="Tian J.H."/>
            <person name="Sheng Y."/>
            <person name="Liu T."/>
            <person name="Pan Y.S."/>
            <person name="Xia L.Y."/>
            <person name="Li J."/>
            <person name="Zhao F."/>
            <person name="Cao W.C."/>
        </authorList>
    </citation>
    <scope>NUCLEOTIDE SEQUENCE</scope>
    <source>
        <strain evidence="1">Rmic-2018</strain>
    </source>
</reference>
<keyword evidence="2" id="KW-1185">Reference proteome</keyword>
<evidence type="ECO:0008006" key="3">
    <source>
        <dbReference type="Google" id="ProtNLM"/>
    </source>
</evidence>
<dbReference type="InterPro" id="IPR036691">
    <property type="entry name" value="Endo/exonu/phosph_ase_sf"/>
</dbReference>
<dbReference type="VEuPathDB" id="VectorBase:LOC119183545"/>
<accession>A0A9J6DR06</accession>
<dbReference type="SUPFAM" id="SSF56219">
    <property type="entry name" value="DNase I-like"/>
    <property type="match status" value="1"/>
</dbReference>
<dbReference type="AlphaFoldDB" id="A0A9J6DR06"/>